<evidence type="ECO:0000313" key="1">
    <source>
        <dbReference type="EMBL" id="ALE39078.1"/>
    </source>
</evidence>
<organism evidence="1">
    <name type="scientific">Leptospira interrogans serovar Hardjo str. Norma</name>
    <dbReference type="NCBI Taxonomy" id="1279460"/>
    <lineage>
        <taxon>Bacteria</taxon>
        <taxon>Pseudomonadati</taxon>
        <taxon>Spirochaetota</taxon>
        <taxon>Spirochaetia</taxon>
        <taxon>Leptospirales</taxon>
        <taxon>Leptospiraceae</taxon>
        <taxon>Leptospira</taxon>
    </lineage>
</organism>
<name>A0A0M5L7P1_LEPIR</name>
<dbReference type="AntiFam" id="ANF00051">
    <property type="entry name" value="Translation of DNA tandem repeat"/>
</dbReference>
<evidence type="ECO:0000313" key="2">
    <source>
        <dbReference type="Proteomes" id="UP000056502"/>
    </source>
</evidence>
<sequence length="47" mass="5778">MGTLTKLRFICKMMWELLQITILRTNSKIRETHTFRNFFSHRTHIIL</sequence>
<gene>
    <name evidence="1" type="ORF">G436_1890</name>
</gene>
<proteinExistence type="predicted"/>
<accession>A0A0M5L7P1</accession>
<protein>
    <submittedName>
        <fullName evidence="1">Uncharacterized protein</fullName>
    </submittedName>
</protein>
<dbReference type="EMBL" id="CP012603">
    <property type="protein sequence ID" value="ALE39078.1"/>
    <property type="molecule type" value="Genomic_DNA"/>
</dbReference>
<dbReference type="Proteomes" id="UP000056502">
    <property type="component" value="Chromosome I"/>
</dbReference>
<dbReference type="AlphaFoldDB" id="A0A0M5L7P1"/>
<reference evidence="1 2" key="1">
    <citation type="journal article" date="2015" name="Genome Announc.">
        <title>Whole-Genome Sequence of Leptospira interrogans Serovar Hardjo Subtype Hardjoprajitno Strain Norma, Isolated from Cattle in a Leptospirosis Outbreak in Brazil.</title>
        <authorList>
            <person name="Cosate M.R."/>
            <person name="Soares S.C."/>
            <person name="Mendes T.A."/>
            <person name="Raittz R.T."/>
            <person name="Moreira E.C."/>
            <person name="Leite R."/>
            <person name="Fernandes G.R."/>
            <person name="Haddad J.P."/>
            <person name="Ortega J.M."/>
        </authorList>
    </citation>
    <scope>NUCLEOTIDE SEQUENCE [LARGE SCALE GENOMIC DNA]</scope>
    <source>
        <strain evidence="1 2">Norma</strain>
    </source>
</reference>
<dbReference type="PATRIC" id="fig|1279460.3.peg.1899"/>